<organism evidence="2 3">
    <name type="scientific">Rhynchosporium graminicola</name>
    <dbReference type="NCBI Taxonomy" id="2792576"/>
    <lineage>
        <taxon>Eukaryota</taxon>
        <taxon>Fungi</taxon>
        <taxon>Dikarya</taxon>
        <taxon>Ascomycota</taxon>
        <taxon>Pezizomycotina</taxon>
        <taxon>Leotiomycetes</taxon>
        <taxon>Helotiales</taxon>
        <taxon>Ploettnerulaceae</taxon>
        <taxon>Rhynchosporium</taxon>
    </lineage>
</organism>
<feature type="region of interest" description="Disordered" evidence="1">
    <location>
        <begin position="726"/>
        <end position="761"/>
    </location>
</feature>
<sequence length="761" mass="84943">MVFHHFPNHFIDPDDHFDTVSPVYSHSPASPLPHLAIIPTRSTTSTSSPLISPTSPLPILRGPFPSPLLPPEGLQIRLRDQDAVHAVLDSALLSKAQNASQYESHSQPQDTDGYSSDEENGERVRGPLGPAPMLDEARMVAKGRFEAMENEDELREREAVMVLDWFVRERTPYVKLASERLQAVFGEKNSMGFELPEVPLNMTPSFGRRLSTSSGPSNNSLSPSSSNNNDRRKDSGISMHQQSQQRSPLSPISPFGLHQVDEKTGNGLREWLLRRGKETGTQRKRGCRSISFHDFTPDMRTGLHANILVAHYNGGGLHERTDVYEVDLPTTYTDPTTNLPAQGIQTWLWFLISRPMISICPTETNTDPAISYSWKPNSYRSSPPSTIRPPPDFPMPIPTSYVVFACPASNVTEYPDCKDDSAPCEPRFTAQTRSHIQGMAPSYLTSHAHPYPRHRRTASSSPMVKKIYKRKDYDFSFQGIPLFEFSSSTFSTSTFSLLNVPTRATFEILSIDNLGSWYPSDRSGLCSMNEYQTRERAWIEEMDSIGKEERKLEERAGREREKEDPHAKLGMWWEKFYQGVYREEGRWRRVKEAMSRGCCRVVVRWVESEVVTPTKSSSGFGGVLKKQRGKTSPLMDFSEDGEGDSDMSDADFDDGLGLGIDLPGRERSASGSSRKIRERIAGRRLSNGGQARLTRSEARRKSGLGVFATSQETVAGSGVLIGIGHGAGVVGDSRRKSGDARDELNENFGGEEGTKDNIRKK</sequence>
<dbReference type="AlphaFoldDB" id="A0A1E1KE02"/>
<reference evidence="3" key="1">
    <citation type="submission" date="2016-03" db="EMBL/GenBank/DDBJ databases">
        <authorList>
            <person name="Ploux O."/>
        </authorList>
    </citation>
    <scope>NUCLEOTIDE SEQUENCE [LARGE SCALE GENOMIC DNA]</scope>
    <source>
        <strain evidence="3">UK7</strain>
    </source>
</reference>
<dbReference type="EMBL" id="FJUW01000012">
    <property type="protein sequence ID" value="CZS96286.1"/>
    <property type="molecule type" value="Genomic_DNA"/>
</dbReference>
<gene>
    <name evidence="2" type="ORF">RCO7_04962</name>
</gene>
<feature type="compositionally biased region" description="Low complexity" evidence="1">
    <location>
        <begin position="210"/>
        <end position="228"/>
    </location>
</feature>
<feature type="compositionally biased region" description="Polar residues" evidence="1">
    <location>
        <begin position="98"/>
        <end position="114"/>
    </location>
</feature>
<protein>
    <submittedName>
        <fullName evidence="2">Uncharacterized protein</fullName>
    </submittedName>
</protein>
<feature type="compositionally biased region" description="Basic and acidic residues" evidence="1">
    <location>
        <begin position="732"/>
        <end position="744"/>
    </location>
</feature>
<feature type="compositionally biased region" description="Acidic residues" evidence="1">
    <location>
        <begin position="637"/>
        <end position="653"/>
    </location>
</feature>
<dbReference type="Proteomes" id="UP000178129">
    <property type="component" value="Unassembled WGS sequence"/>
</dbReference>
<proteinExistence type="predicted"/>
<evidence type="ECO:0000256" key="1">
    <source>
        <dbReference type="SAM" id="MobiDB-lite"/>
    </source>
</evidence>
<dbReference type="InParanoid" id="A0A1E1KE02"/>
<comment type="caution">
    <text evidence="2">The sequence shown here is derived from an EMBL/GenBank/DDBJ whole genome shotgun (WGS) entry which is preliminary data.</text>
</comment>
<feature type="compositionally biased region" description="Basic and acidic residues" evidence="1">
    <location>
        <begin position="752"/>
        <end position="761"/>
    </location>
</feature>
<accession>A0A1E1KE02</accession>
<name>A0A1E1KE02_9HELO</name>
<evidence type="ECO:0000313" key="2">
    <source>
        <dbReference type="EMBL" id="CZS96286.1"/>
    </source>
</evidence>
<feature type="region of interest" description="Disordered" evidence="1">
    <location>
        <begin position="204"/>
        <end position="260"/>
    </location>
</feature>
<evidence type="ECO:0000313" key="3">
    <source>
        <dbReference type="Proteomes" id="UP000178129"/>
    </source>
</evidence>
<keyword evidence="3" id="KW-1185">Reference proteome</keyword>
<feature type="region of interest" description="Disordered" evidence="1">
    <location>
        <begin position="98"/>
        <end position="134"/>
    </location>
</feature>
<feature type="compositionally biased region" description="Polar residues" evidence="1">
    <location>
        <begin position="238"/>
        <end position="250"/>
    </location>
</feature>
<feature type="region of interest" description="Disordered" evidence="1">
    <location>
        <begin position="616"/>
        <end position="653"/>
    </location>
</feature>